<organism evidence="6 7">
    <name type="scientific">Hanseniaspora osmophila</name>
    <dbReference type="NCBI Taxonomy" id="56408"/>
    <lineage>
        <taxon>Eukaryota</taxon>
        <taxon>Fungi</taxon>
        <taxon>Dikarya</taxon>
        <taxon>Ascomycota</taxon>
        <taxon>Saccharomycotina</taxon>
        <taxon>Saccharomycetes</taxon>
        <taxon>Saccharomycodales</taxon>
        <taxon>Saccharomycodaceae</taxon>
        <taxon>Hanseniaspora</taxon>
    </lineage>
</organism>
<dbReference type="InParanoid" id="A0A1E5R0H6"/>
<protein>
    <submittedName>
        <fullName evidence="6">Putative membrane protein</fullName>
    </submittedName>
</protein>
<feature type="transmembrane region" description="Helical" evidence="5">
    <location>
        <begin position="71"/>
        <end position="95"/>
    </location>
</feature>
<feature type="transmembrane region" description="Helical" evidence="5">
    <location>
        <begin position="211"/>
        <end position="229"/>
    </location>
</feature>
<dbReference type="InterPro" id="IPR052241">
    <property type="entry name" value="SLC66/Scramblase_ANY1"/>
</dbReference>
<evidence type="ECO:0000256" key="4">
    <source>
        <dbReference type="ARBA" id="ARBA00023136"/>
    </source>
</evidence>
<reference evidence="7" key="1">
    <citation type="journal article" date="2016" name="Genome Announc.">
        <title>Genome sequences of three species of Hanseniaspora isolated from spontaneous wine fermentations.</title>
        <authorList>
            <person name="Sternes P.R."/>
            <person name="Lee D."/>
            <person name="Kutyna D.R."/>
            <person name="Borneman A.R."/>
        </authorList>
    </citation>
    <scope>NUCLEOTIDE SEQUENCE [LARGE SCALE GENOMIC DNA]</scope>
    <source>
        <strain evidence="7">AWRI3579</strain>
    </source>
</reference>
<dbReference type="GO" id="GO:0045332">
    <property type="term" value="P:phospholipid translocation"/>
    <property type="evidence" value="ECO:0007669"/>
    <property type="project" value="TreeGrafter"/>
</dbReference>
<evidence type="ECO:0000256" key="1">
    <source>
        <dbReference type="ARBA" id="ARBA00004141"/>
    </source>
</evidence>
<dbReference type="GO" id="GO:0042147">
    <property type="term" value="P:retrograde transport, endosome to Golgi"/>
    <property type="evidence" value="ECO:0007669"/>
    <property type="project" value="TreeGrafter"/>
</dbReference>
<dbReference type="PANTHER" id="PTHR14856:SF9">
    <property type="entry name" value="PQ-LOOP REPEAT-CONTAINING PROTEIN 1"/>
    <property type="match status" value="1"/>
</dbReference>
<name>A0A1E5R0H6_9ASCO</name>
<comment type="caution">
    <text evidence="6">The sequence shown here is derived from an EMBL/GenBank/DDBJ whole genome shotgun (WGS) entry which is preliminary data.</text>
</comment>
<accession>A0A1E5R0H6</accession>
<feature type="transmembrane region" description="Helical" evidence="5">
    <location>
        <begin position="276"/>
        <end position="295"/>
    </location>
</feature>
<feature type="transmembrane region" description="Helical" evidence="5">
    <location>
        <begin position="301"/>
        <end position="325"/>
    </location>
</feature>
<evidence type="ECO:0000256" key="3">
    <source>
        <dbReference type="ARBA" id="ARBA00022989"/>
    </source>
</evidence>
<keyword evidence="2 5" id="KW-0812">Transmembrane</keyword>
<dbReference type="GO" id="GO:0005802">
    <property type="term" value="C:trans-Golgi network"/>
    <property type="evidence" value="ECO:0007669"/>
    <property type="project" value="TreeGrafter"/>
</dbReference>
<dbReference type="Gene3D" id="1.20.1280.290">
    <property type="match status" value="1"/>
</dbReference>
<dbReference type="AlphaFoldDB" id="A0A1E5R0H6"/>
<dbReference type="Pfam" id="PF04193">
    <property type="entry name" value="PQ-loop"/>
    <property type="match status" value="1"/>
</dbReference>
<keyword evidence="4 5" id="KW-0472">Membrane</keyword>
<evidence type="ECO:0000313" key="6">
    <source>
        <dbReference type="EMBL" id="OEJ80401.1"/>
    </source>
</evidence>
<dbReference type="EMBL" id="LPNM01000012">
    <property type="protein sequence ID" value="OEJ80401.1"/>
    <property type="molecule type" value="Genomic_DNA"/>
</dbReference>
<dbReference type="GO" id="GO:0005768">
    <property type="term" value="C:endosome"/>
    <property type="evidence" value="ECO:0007669"/>
    <property type="project" value="TreeGrafter"/>
</dbReference>
<keyword evidence="7" id="KW-1185">Reference proteome</keyword>
<dbReference type="GO" id="GO:0005829">
    <property type="term" value="C:cytosol"/>
    <property type="evidence" value="ECO:0007669"/>
    <property type="project" value="GOC"/>
</dbReference>
<dbReference type="GO" id="GO:0016020">
    <property type="term" value="C:membrane"/>
    <property type="evidence" value="ECO:0007669"/>
    <property type="project" value="UniProtKB-SubCell"/>
</dbReference>
<dbReference type="PANTHER" id="PTHR14856">
    <property type="entry name" value="PQ-LOOP REPEAT-CONTAINING PROTEIN 1-LIKE PROTEIN"/>
    <property type="match status" value="1"/>
</dbReference>
<dbReference type="OrthoDB" id="292213at2759"/>
<evidence type="ECO:0000256" key="2">
    <source>
        <dbReference type="ARBA" id="ARBA00022692"/>
    </source>
</evidence>
<dbReference type="Proteomes" id="UP000095728">
    <property type="component" value="Unassembled WGS sequence"/>
</dbReference>
<gene>
    <name evidence="6" type="ORF">AWRI3579_g4530</name>
</gene>
<comment type="subcellular location">
    <subcellularLocation>
        <location evidence="1">Membrane</location>
        <topology evidence="1">Multi-pass membrane protein</topology>
    </subcellularLocation>
</comment>
<dbReference type="STRING" id="56408.A0A1E5R0H6"/>
<proteinExistence type="predicted"/>
<feature type="transmembrane region" description="Helical" evidence="5">
    <location>
        <begin position="241"/>
        <end position="264"/>
    </location>
</feature>
<dbReference type="FunCoup" id="A0A1E5R0H6">
    <property type="interactions" value="43"/>
</dbReference>
<dbReference type="InterPro" id="IPR006603">
    <property type="entry name" value="PQ-loop_rpt"/>
</dbReference>
<evidence type="ECO:0000313" key="7">
    <source>
        <dbReference type="Proteomes" id="UP000095728"/>
    </source>
</evidence>
<sequence length="359" mass="42060">MSETQGQDVGQVVDDGSFLNLGGYEQYLPKIDQFYIPEWFSMQFVINNMISFTPLISYGSTVLSIRKAQTAMGFSIDICATMLIASILRVSYYLITPYEVTLLRQALIMIFIQVILLYTSLKYRPEDYIYENLDDVESLGELLHDVWLEYFPANPFSRKEMRHLIKSLSWKNLLRFAYKMALVAVYKFLKFFDPSYKRFEKFWQWSEKKKFWQFICVFVTVQIVITFFISKVMNWESFAGWIGSFIGSLGLFIESTLPLPQIAILSKLKSVQGFKLILLVSWLCGDILKICYLVFGANNISVIFLFFGLFQMGLDIYIGVQYVYYKYYYTGRTYFDENPTPAVYRPHSSKEDVEMTEFL</sequence>
<evidence type="ECO:0000256" key="5">
    <source>
        <dbReference type="SAM" id="Phobius"/>
    </source>
</evidence>
<feature type="transmembrane region" description="Helical" evidence="5">
    <location>
        <begin position="101"/>
        <end position="121"/>
    </location>
</feature>
<keyword evidence="3 5" id="KW-1133">Transmembrane helix</keyword>
<feature type="transmembrane region" description="Helical" evidence="5">
    <location>
        <begin position="39"/>
        <end position="59"/>
    </location>
</feature>